<comment type="subcellular location">
    <subcellularLocation>
        <location evidence="1">Cell inner membrane</location>
        <topology evidence="1">Single-pass membrane protein</topology>
    </subcellularLocation>
</comment>
<dbReference type="InterPro" id="IPR002416">
    <property type="entry name" value="T2SS_protein-GspH"/>
</dbReference>
<dbReference type="Pfam" id="PF07963">
    <property type="entry name" value="N_methyl"/>
    <property type="match status" value="1"/>
</dbReference>
<dbReference type="STRING" id="47879.AXG94_17355"/>
<dbReference type="SUPFAM" id="SSF54523">
    <property type="entry name" value="Pili subunits"/>
    <property type="match status" value="1"/>
</dbReference>
<keyword evidence="12" id="KW-1185">Reference proteome</keyword>
<keyword evidence="4" id="KW-0488">Methylation</keyword>
<evidence type="ECO:0000313" key="11">
    <source>
        <dbReference type="EMBL" id="RMM49414.1"/>
    </source>
</evidence>
<proteinExistence type="predicted"/>
<evidence type="ECO:0000256" key="4">
    <source>
        <dbReference type="ARBA" id="ARBA00022481"/>
    </source>
</evidence>
<keyword evidence="6 10" id="KW-0812">Transmembrane</keyword>
<evidence type="ECO:0000256" key="6">
    <source>
        <dbReference type="ARBA" id="ARBA00022692"/>
    </source>
</evidence>
<dbReference type="InterPro" id="IPR012902">
    <property type="entry name" value="N_methyl_site"/>
</dbReference>
<reference evidence="11 12" key="1">
    <citation type="submission" date="2018-08" db="EMBL/GenBank/DDBJ databases">
        <title>Recombination of ecologically and evolutionarily significant loci maintains genetic cohesion in the Pseudomonas syringae species complex.</title>
        <authorList>
            <person name="Dillon M."/>
            <person name="Thakur S."/>
            <person name="Almeida R.N.D."/>
            <person name="Weir B.S."/>
            <person name="Guttman D.S."/>
        </authorList>
    </citation>
    <scope>NUCLEOTIDE SEQUENCE [LARGE SCALE GENOMIC DNA]</scope>
    <source>
        <strain evidence="11 12">NCPPB2445</strain>
    </source>
</reference>
<dbReference type="AlphaFoldDB" id="A0A3M3EIJ0"/>
<evidence type="ECO:0000256" key="8">
    <source>
        <dbReference type="ARBA" id="ARBA00023136"/>
    </source>
</evidence>
<keyword evidence="8 10" id="KW-0472">Membrane</keyword>
<comment type="caution">
    <text evidence="11">The sequence shown here is derived from an EMBL/GenBank/DDBJ whole genome shotgun (WGS) entry which is preliminary data.</text>
</comment>
<protein>
    <recommendedName>
        <fullName evidence="2">Type II secretion system protein H</fullName>
    </recommendedName>
    <alternativeName>
        <fullName evidence="9">General secretion pathway protein H</fullName>
    </alternativeName>
</protein>
<evidence type="ECO:0000256" key="2">
    <source>
        <dbReference type="ARBA" id="ARBA00021549"/>
    </source>
</evidence>
<dbReference type="InterPro" id="IPR049875">
    <property type="entry name" value="TypeII_GspH"/>
</dbReference>
<dbReference type="NCBIfam" id="TIGR01708">
    <property type="entry name" value="typeII_sec_gspH"/>
    <property type="match status" value="1"/>
</dbReference>
<name>A0A3M3EIJ0_9PSED</name>
<dbReference type="GO" id="GO:0015628">
    <property type="term" value="P:protein secretion by the type II secretion system"/>
    <property type="evidence" value="ECO:0007669"/>
    <property type="project" value="InterPro"/>
</dbReference>
<dbReference type="PROSITE" id="PS00409">
    <property type="entry name" value="PROKAR_NTER_METHYL"/>
    <property type="match status" value="1"/>
</dbReference>
<dbReference type="GO" id="GO:0005886">
    <property type="term" value="C:plasma membrane"/>
    <property type="evidence" value="ECO:0007669"/>
    <property type="project" value="UniProtKB-SubCell"/>
</dbReference>
<dbReference type="EMBL" id="RBOJ01000075">
    <property type="protein sequence ID" value="RMM49414.1"/>
    <property type="molecule type" value="Genomic_DNA"/>
</dbReference>
<evidence type="ECO:0000256" key="10">
    <source>
        <dbReference type="SAM" id="Phobius"/>
    </source>
</evidence>
<keyword evidence="7 10" id="KW-1133">Transmembrane helix</keyword>
<dbReference type="InterPro" id="IPR045584">
    <property type="entry name" value="Pilin-like"/>
</dbReference>
<keyword evidence="3" id="KW-1003">Cell membrane</keyword>
<feature type="transmembrane region" description="Helical" evidence="10">
    <location>
        <begin position="12"/>
        <end position="33"/>
    </location>
</feature>
<evidence type="ECO:0000256" key="9">
    <source>
        <dbReference type="ARBA" id="ARBA00030775"/>
    </source>
</evidence>
<dbReference type="PRINTS" id="PR00885">
    <property type="entry name" value="BCTERIALGSPH"/>
</dbReference>
<dbReference type="Proteomes" id="UP000270661">
    <property type="component" value="Unassembled WGS sequence"/>
</dbReference>
<keyword evidence="5" id="KW-0997">Cell inner membrane</keyword>
<evidence type="ECO:0000313" key="12">
    <source>
        <dbReference type="Proteomes" id="UP000270661"/>
    </source>
</evidence>
<organism evidence="11 12">
    <name type="scientific">Pseudomonas corrugata</name>
    <dbReference type="NCBI Taxonomy" id="47879"/>
    <lineage>
        <taxon>Bacteria</taxon>
        <taxon>Pseudomonadati</taxon>
        <taxon>Pseudomonadota</taxon>
        <taxon>Gammaproteobacteria</taxon>
        <taxon>Pseudomonadales</taxon>
        <taxon>Pseudomonadaceae</taxon>
        <taxon>Pseudomonas</taxon>
    </lineage>
</organism>
<evidence type="ECO:0000256" key="3">
    <source>
        <dbReference type="ARBA" id="ARBA00022475"/>
    </source>
</evidence>
<evidence type="ECO:0000256" key="1">
    <source>
        <dbReference type="ARBA" id="ARBA00004377"/>
    </source>
</evidence>
<dbReference type="GO" id="GO:0015627">
    <property type="term" value="C:type II protein secretion system complex"/>
    <property type="evidence" value="ECO:0007669"/>
    <property type="project" value="InterPro"/>
</dbReference>
<accession>A0A3M3EIJ0</accession>
<sequence>MSMGRRCRGFTLLELMVVIILIGVLVGMVSLAIGPSPAREARQQAQDFVRVVQQLRERAVLDGLEYGVRVQPRGYQAVRLDVRDWTAVAPMQRLPEGMTLGLEQDGHVWVLDETPGAPQLLMLSSDEISPFRLLVKVAGQRIARVSSDGLAELSIDE</sequence>
<evidence type="ECO:0000256" key="7">
    <source>
        <dbReference type="ARBA" id="ARBA00022989"/>
    </source>
</evidence>
<dbReference type="NCBIfam" id="TIGR02532">
    <property type="entry name" value="IV_pilin_GFxxxE"/>
    <property type="match status" value="1"/>
</dbReference>
<dbReference type="RefSeq" id="WP_331717170.1">
    <property type="nucleotide sequence ID" value="NZ_LIGO01000002.1"/>
</dbReference>
<evidence type="ECO:0000256" key="5">
    <source>
        <dbReference type="ARBA" id="ARBA00022519"/>
    </source>
</evidence>
<gene>
    <name evidence="11" type="ORF">ALQ77_02470</name>
</gene>
<dbReference type="Gene3D" id="3.55.40.10">
    <property type="entry name" value="minor pseudopilin epsh domain"/>
    <property type="match status" value="1"/>
</dbReference>